<keyword evidence="3" id="KW-1185">Reference proteome</keyword>
<sequence>MTANSARQWTPGRAQQTKRAQALITPNTTRITTPFRFVYASASDDLPCFASIGTANNHHIPPTVPVAISIPSTANPQIMNTSQPDT</sequence>
<accession>A0A8T0HU51</accession>
<evidence type="ECO:0000313" key="3">
    <source>
        <dbReference type="Proteomes" id="UP000822688"/>
    </source>
</evidence>
<evidence type="ECO:0000256" key="1">
    <source>
        <dbReference type="SAM" id="MobiDB-lite"/>
    </source>
</evidence>
<dbReference type="AlphaFoldDB" id="A0A8T0HU51"/>
<evidence type="ECO:0000313" key="2">
    <source>
        <dbReference type="EMBL" id="KAG0574376.1"/>
    </source>
</evidence>
<organism evidence="2 3">
    <name type="scientific">Ceratodon purpureus</name>
    <name type="common">Fire moss</name>
    <name type="synonym">Dicranum purpureum</name>
    <dbReference type="NCBI Taxonomy" id="3225"/>
    <lineage>
        <taxon>Eukaryota</taxon>
        <taxon>Viridiplantae</taxon>
        <taxon>Streptophyta</taxon>
        <taxon>Embryophyta</taxon>
        <taxon>Bryophyta</taxon>
        <taxon>Bryophytina</taxon>
        <taxon>Bryopsida</taxon>
        <taxon>Dicranidae</taxon>
        <taxon>Pseudoditrichales</taxon>
        <taxon>Ditrichaceae</taxon>
        <taxon>Ceratodon</taxon>
    </lineage>
</organism>
<reference evidence="2" key="1">
    <citation type="submission" date="2020-06" db="EMBL/GenBank/DDBJ databases">
        <title>WGS assembly of Ceratodon purpureus strain R40.</title>
        <authorList>
            <person name="Carey S.B."/>
            <person name="Jenkins J."/>
            <person name="Shu S."/>
            <person name="Lovell J.T."/>
            <person name="Sreedasyam A."/>
            <person name="Maumus F."/>
            <person name="Tiley G.P."/>
            <person name="Fernandez-Pozo N."/>
            <person name="Barry K."/>
            <person name="Chen C."/>
            <person name="Wang M."/>
            <person name="Lipzen A."/>
            <person name="Daum C."/>
            <person name="Saski C.A."/>
            <person name="Payton A.C."/>
            <person name="Mcbreen J.C."/>
            <person name="Conrad R.E."/>
            <person name="Kollar L.M."/>
            <person name="Olsson S."/>
            <person name="Huttunen S."/>
            <person name="Landis J.B."/>
            <person name="Wickett N.J."/>
            <person name="Johnson M.G."/>
            <person name="Rensing S.A."/>
            <person name="Grimwood J."/>
            <person name="Schmutz J."/>
            <person name="Mcdaniel S.F."/>
        </authorList>
    </citation>
    <scope>NUCLEOTIDE SEQUENCE</scope>
    <source>
        <strain evidence="2">R40</strain>
    </source>
</reference>
<dbReference type="EMBL" id="CM026426">
    <property type="protein sequence ID" value="KAG0574376.1"/>
    <property type="molecule type" value="Genomic_DNA"/>
</dbReference>
<proteinExistence type="predicted"/>
<name>A0A8T0HU51_CERPU</name>
<dbReference type="Proteomes" id="UP000822688">
    <property type="component" value="Chromosome V"/>
</dbReference>
<feature type="region of interest" description="Disordered" evidence="1">
    <location>
        <begin position="1"/>
        <end position="20"/>
    </location>
</feature>
<comment type="caution">
    <text evidence="2">The sequence shown here is derived from an EMBL/GenBank/DDBJ whole genome shotgun (WGS) entry which is preliminary data.</text>
</comment>
<gene>
    <name evidence="2" type="ORF">KC19_VG258600</name>
</gene>
<protein>
    <submittedName>
        <fullName evidence="2">Uncharacterized protein</fullName>
    </submittedName>
</protein>